<evidence type="ECO:0000256" key="4">
    <source>
        <dbReference type="ARBA" id="ARBA00022679"/>
    </source>
</evidence>
<dbReference type="GO" id="GO:0004521">
    <property type="term" value="F:RNA endonuclease activity"/>
    <property type="evidence" value="ECO:0007669"/>
    <property type="project" value="InterPro"/>
</dbReference>
<feature type="signal peptide" evidence="15">
    <location>
        <begin position="1"/>
        <end position="23"/>
    </location>
</feature>
<dbReference type="GO" id="GO:1990604">
    <property type="term" value="C:IRE1-TRAF2-ASK1 complex"/>
    <property type="evidence" value="ECO:0007669"/>
    <property type="project" value="TreeGrafter"/>
</dbReference>
<feature type="compositionally biased region" description="Basic residues" evidence="14">
    <location>
        <begin position="636"/>
        <end position="649"/>
    </location>
</feature>
<feature type="domain" description="KEN" evidence="17">
    <location>
        <begin position="1003"/>
        <end position="1147"/>
    </location>
</feature>
<keyword evidence="7" id="KW-0547">Nucleotide-binding</keyword>
<dbReference type="FunFam" id="3.30.200.20:FF:000077">
    <property type="entry name" value="Putative Serine/threonine-protein kinase/endoribonuclease IRE1"/>
    <property type="match status" value="1"/>
</dbReference>
<evidence type="ECO:0000256" key="11">
    <source>
        <dbReference type="ARBA" id="ARBA00023136"/>
    </source>
</evidence>
<dbReference type="Pfam" id="PF00069">
    <property type="entry name" value="Pkinase"/>
    <property type="match status" value="1"/>
</dbReference>
<evidence type="ECO:0000256" key="10">
    <source>
        <dbReference type="ARBA" id="ARBA00022989"/>
    </source>
</evidence>
<dbReference type="Gene3D" id="3.30.200.20">
    <property type="entry name" value="Phosphorylase Kinase, domain 1"/>
    <property type="match status" value="1"/>
</dbReference>
<dbReference type="InterPro" id="IPR010513">
    <property type="entry name" value="KEN_dom"/>
</dbReference>
<dbReference type="InterPro" id="IPR011009">
    <property type="entry name" value="Kinase-like_dom_sf"/>
</dbReference>
<feature type="domain" description="Protein kinase" evidence="16">
    <location>
        <begin position="699"/>
        <end position="1000"/>
    </location>
</feature>
<dbReference type="GO" id="GO:0070059">
    <property type="term" value="P:intrinsic apoptotic signaling pathway in response to endoplasmic reticulum stress"/>
    <property type="evidence" value="ECO:0007669"/>
    <property type="project" value="TreeGrafter"/>
</dbReference>
<dbReference type="SUPFAM" id="SSF56112">
    <property type="entry name" value="Protein kinase-like (PK-like)"/>
    <property type="match status" value="1"/>
</dbReference>
<dbReference type="InterPro" id="IPR018391">
    <property type="entry name" value="PQQ_b-propeller_rpt"/>
</dbReference>
<evidence type="ECO:0000256" key="2">
    <source>
        <dbReference type="ARBA" id="ARBA00012513"/>
    </source>
</evidence>
<feature type="compositionally biased region" description="Acidic residues" evidence="14">
    <location>
        <begin position="614"/>
        <end position="623"/>
    </location>
</feature>
<dbReference type="Gene3D" id="2.130.10.10">
    <property type="entry name" value="YVTN repeat-like/Quinoprotein amine dehydrogenase"/>
    <property type="match status" value="1"/>
</dbReference>
<evidence type="ECO:0000256" key="12">
    <source>
        <dbReference type="ARBA" id="ARBA00048659"/>
    </source>
</evidence>
<evidence type="ECO:0000313" key="19">
    <source>
        <dbReference type="Proteomes" id="UP001271007"/>
    </source>
</evidence>
<evidence type="ECO:0000256" key="6">
    <source>
        <dbReference type="ARBA" id="ARBA00022729"/>
    </source>
</evidence>
<dbReference type="InterPro" id="IPR008271">
    <property type="entry name" value="Ser/Thr_kinase_AS"/>
</dbReference>
<dbReference type="GO" id="GO:0005524">
    <property type="term" value="F:ATP binding"/>
    <property type="evidence" value="ECO:0007669"/>
    <property type="project" value="UniProtKB-KW"/>
</dbReference>
<comment type="caution">
    <text evidence="18">The sequence shown here is derived from an EMBL/GenBank/DDBJ whole genome shotgun (WGS) entry which is preliminary data.</text>
</comment>
<dbReference type="EMBL" id="JAWDJX010000048">
    <property type="protein sequence ID" value="KAK3048480.1"/>
    <property type="molecule type" value="Genomic_DNA"/>
</dbReference>
<dbReference type="InterPro" id="IPR015943">
    <property type="entry name" value="WD40/YVTN_repeat-like_dom_sf"/>
</dbReference>
<dbReference type="PANTHER" id="PTHR13954">
    <property type="entry name" value="IRE1-RELATED"/>
    <property type="match status" value="1"/>
</dbReference>
<dbReference type="PROSITE" id="PS51392">
    <property type="entry name" value="KEN"/>
    <property type="match status" value="1"/>
</dbReference>
<feature type="region of interest" description="Disordered" evidence="14">
    <location>
        <begin position="577"/>
        <end position="672"/>
    </location>
</feature>
<proteinExistence type="predicted"/>
<dbReference type="GO" id="GO:0036498">
    <property type="term" value="P:IRE1-mediated unfolded protein response"/>
    <property type="evidence" value="ECO:0007669"/>
    <property type="project" value="TreeGrafter"/>
</dbReference>
<feature type="region of interest" description="Disordered" evidence="14">
    <location>
        <begin position="493"/>
        <end position="516"/>
    </location>
</feature>
<keyword evidence="10" id="KW-1133">Transmembrane helix</keyword>
<dbReference type="CDD" id="cd09769">
    <property type="entry name" value="Luminal_IRE1"/>
    <property type="match status" value="1"/>
</dbReference>
<evidence type="ECO:0000256" key="13">
    <source>
        <dbReference type="ARBA" id="ARBA00048977"/>
    </source>
</evidence>
<dbReference type="GO" id="GO:0004674">
    <property type="term" value="F:protein serine/threonine kinase activity"/>
    <property type="evidence" value="ECO:0007669"/>
    <property type="project" value="UniProtKB-KW"/>
</dbReference>
<name>A0AAJ0G8V6_9PEZI</name>
<keyword evidence="9" id="KW-0067">ATP-binding</keyword>
<dbReference type="GO" id="GO:0006397">
    <property type="term" value="P:mRNA processing"/>
    <property type="evidence" value="ECO:0007669"/>
    <property type="project" value="InterPro"/>
</dbReference>
<evidence type="ECO:0000256" key="9">
    <source>
        <dbReference type="ARBA" id="ARBA00022840"/>
    </source>
</evidence>
<dbReference type="SMART" id="SM00564">
    <property type="entry name" value="PQQ"/>
    <property type="match status" value="2"/>
</dbReference>
<feature type="compositionally biased region" description="Basic and acidic residues" evidence="14">
    <location>
        <begin position="585"/>
        <end position="613"/>
    </location>
</feature>
<dbReference type="PROSITE" id="PS00108">
    <property type="entry name" value="PROTEIN_KINASE_ST"/>
    <property type="match status" value="1"/>
</dbReference>
<evidence type="ECO:0000256" key="3">
    <source>
        <dbReference type="ARBA" id="ARBA00022527"/>
    </source>
</evidence>
<feature type="region of interest" description="Disordered" evidence="14">
    <location>
        <begin position="24"/>
        <end position="122"/>
    </location>
</feature>
<dbReference type="Pfam" id="PF06479">
    <property type="entry name" value="Ribonuc_2-5A"/>
    <property type="match status" value="1"/>
</dbReference>
<dbReference type="Gene3D" id="1.10.510.10">
    <property type="entry name" value="Transferase(Phosphotransferase) domain 1"/>
    <property type="match status" value="1"/>
</dbReference>
<dbReference type="GO" id="GO:0051082">
    <property type="term" value="F:unfolded protein binding"/>
    <property type="evidence" value="ECO:0007669"/>
    <property type="project" value="TreeGrafter"/>
</dbReference>
<evidence type="ECO:0000256" key="15">
    <source>
        <dbReference type="SAM" id="SignalP"/>
    </source>
</evidence>
<dbReference type="SMART" id="SM00580">
    <property type="entry name" value="PUG"/>
    <property type="match status" value="1"/>
</dbReference>
<gene>
    <name evidence="18" type="primary">IRE1</name>
    <name evidence="18" type="ORF">LTR09_010144</name>
</gene>
<feature type="chain" id="PRO_5042605571" description="non-specific serine/threonine protein kinase" evidence="15">
    <location>
        <begin position="24"/>
        <end position="1150"/>
    </location>
</feature>
<protein>
    <recommendedName>
        <fullName evidence="2">non-specific serine/threonine protein kinase</fullName>
        <ecNumber evidence="2">2.7.11.1</ecNumber>
    </recommendedName>
</protein>
<dbReference type="InterPro" id="IPR011047">
    <property type="entry name" value="Quinoprotein_ADH-like_sf"/>
</dbReference>
<organism evidence="18 19">
    <name type="scientific">Extremus antarcticus</name>
    <dbReference type="NCBI Taxonomy" id="702011"/>
    <lineage>
        <taxon>Eukaryota</taxon>
        <taxon>Fungi</taxon>
        <taxon>Dikarya</taxon>
        <taxon>Ascomycota</taxon>
        <taxon>Pezizomycotina</taxon>
        <taxon>Dothideomycetes</taxon>
        <taxon>Dothideomycetidae</taxon>
        <taxon>Mycosphaerellales</taxon>
        <taxon>Extremaceae</taxon>
        <taxon>Extremus</taxon>
    </lineage>
</organism>
<evidence type="ECO:0000256" key="5">
    <source>
        <dbReference type="ARBA" id="ARBA00022692"/>
    </source>
</evidence>
<evidence type="ECO:0000256" key="8">
    <source>
        <dbReference type="ARBA" id="ARBA00022777"/>
    </source>
</evidence>
<dbReference type="InterPro" id="IPR000719">
    <property type="entry name" value="Prot_kinase_dom"/>
</dbReference>
<evidence type="ECO:0000256" key="1">
    <source>
        <dbReference type="ARBA" id="ARBA00004479"/>
    </source>
</evidence>
<accession>A0AAJ0G8V6</accession>
<keyword evidence="4 18" id="KW-0808">Transferase</keyword>
<keyword evidence="5" id="KW-0812">Transmembrane</keyword>
<evidence type="ECO:0000259" key="17">
    <source>
        <dbReference type="PROSITE" id="PS51392"/>
    </source>
</evidence>
<dbReference type="InterPro" id="IPR045133">
    <property type="entry name" value="IRE1/2-like"/>
</dbReference>
<dbReference type="SUPFAM" id="SSF50998">
    <property type="entry name" value="Quinoprotein alcohol dehydrogenase-like"/>
    <property type="match status" value="1"/>
</dbReference>
<dbReference type="Proteomes" id="UP001271007">
    <property type="component" value="Unassembled WGS sequence"/>
</dbReference>
<feature type="region of interest" description="Disordered" evidence="14">
    <location>
        <begin position="871"/>
        <end position="912"/>
    </location>
</feature>
<dbReference type="EC" id="2.7.11.1" evidence="2"/>
<evidence type="ECO:0000313" key="18">
    <source>
        <dbReference type="EMBL" id="KAK3048480.1"/>
    </source>
</evidence>
<reference evidence="18" key="1">
    <citation type="submission" date="2023-04" db="EMBL/GenBank/DDBJ databases">
        <title>Black Yeasts Isolated from many extreme environments.</title>
        <authorList>
            <person name="Coleine C."/>
            <person name="Stajich J.E."/>
            <person name="Selbmann L."/>
        </authorList>
    </citation>
    <scope>NUCLEOTIDE SEQUENCE</scope>
    <source>
        <strain evidence="18">CCFEE 5312</strain>
    </source>
</reference>
<keyword evidence="19" id="KW-1185">Reference proteome</keyword>
<evidence type="ECO:0000256" key="7">
    <source>
        <dbReference type="ARBA" id="ARBA00022741"/>
    </source>
</evidence>
<evidence type="ECO:0000256" key="14">
    <source>
        <dbReference type="SAM" id="MobiDB-lite"/>
    </source>
</evidence>
<dbReference type="PANTHER" id="PTHR13954:SF6">
    <property type="entry name" value="NON-SPECIFIC SERINE_THREONINE PROTEIN KINASE"/>
    <property type="match status" value="1"/>
</dbReference>
<comment type="catalytic activity">
    <reaction evidence="12">
        <text>L-threonyl-[protein] + ATP = O-phospho-L-threonyl-[protein] + ADP + H(+)</text>
        <dbReference type="Rhea" id="RHEA:46608"/>
        <dbReference type="Rhea" id="RHEA-COMP:11060"/>
        <dbReference type="Rhea" id="RHEA-COMP:11605"/>
        <dbReference type="ChEBI" id="CHEBI:15378"/>
        <dbReference type="ChEBI" id="CHEBI:30013"/>
        <dbReference type="ChEBI" id="CHEBI:30616"/>
        <dbReference type="ChEBI" id="CHEBI:61977"/>
        <dbReference type="ChEBI" id="CHEBI:456216"/>
        <dbReference type="EC" id="2.7.11.1"/>
    </reaction>
    <physiologicalReaction direction="left-to-right" evidence="12">
        <dbReference type="Rhea" id="RHEA:46609"/>
    </physiologicalReaction>
</comment>
<keyword evidence="6 15" id="KW-0732">Signal</keyword>
<comment type="subcellular location">
    <subcellularLocation>
        <location evidence="1">Membrane</location>
        <topology evidence="1">Single-pass type I membrane protein</topology>
    </subcellularLocation>
</comment>
<feature type="compositionally biased region" description="Basic and acidic residues" evidence="14">
    <location>
        <begin position="64"/>
        <end position="81"/>
    </location>
</feature>
<evidence type="ECO:0000259" key="16">
    <source>
        <dbReference type="PROSITE" id="PS50011"/>
    </source>
</evidence>
<keyword evidence="8 18" id="KW-0418">Kinase</keyword>
<dbReference type="SMART" id="SM00220">
    <property type="entry name" value="S_TKc"/>
    <property type="match status" value="1"/>
</dbReference>
<sequence>MSLGVKHILVWSLIVPWIGALQQQPPPPHHAYPSRAQADLSKNAAASERRWRVSAADSLQTSLSDHRKFRDTHPDNNDKTRTRSSNNERALATFAPADSNPAVRAPPAYRSSAPTGGIASRQQARSLQDWQVEDIVLLATVDGKIHARDRKTGAAKWQLATDRSMVETIYHRNNRSTEEELLDPADPLWIVEPSQDGAIYVYAPGSGIGMQKLGFTVKELADLAPYASEGHPAVVYTAEKRNTIYTINAATGNVIKSFSSAGTIVNEDRSCRRVNPLESLDDEECESIGTLTLARTDYTIGIQDRNSAEPISTIKYFEWVVNNRDQDLASKYRRTMDNRYIYTKHDGWILGLEIGSEDTSYSPTTVHKPNYRHKLHSPVARVYDVVRPYDDSSSDASLVILPQPLAPSIVDQLTELDDDPADNVFVNCTGDGSWYAFSEKNYPMVTDGAATTQFYVDLAYSQPSLAWPMSKKEREQFAGVHQLSPIAGQFDTPLLDPPEQHPTVDPPYDARRSAAKDGSSYLGGLPSAWKLVTMAILLGFVLAYGVLSRDRLFKPLRPLKLIPALDDRLQSGVSTLGIQESELEQPPKLRELEPAEETIFPHEVDSTPEKATEIEEDGEEDPSAEGSPLQGEQLKQQKKKATRGKRGGKKAKEKEQQQAEFQSRRKGTLTTQPPVEIISVAASESPQVSGPLQINSLVINTDKVIGQGSCGTSVFEGSFEGREVAVKRMLSQYYDLASQEVSFLQQSDDHPNVVRYFCQQKDDHFLYIAVELCQASLFEVWEGEKARTEDRQMQLQTLKHSIQQDVPRALQQLAAGLYHLHNLRIIHRDIKPQNILVAFPKKHQNNGPRLVISDFGLGKNLPENVSTLVDPTGNAGTSGWKAPELISQPRDTESRHSQSNSHTGGSEGPNGVVSGVKRAADIFSLGCLFFWVLTDGNHPYEDENGWQQLRELNIKKGRSNMAMLERWSDAYEPMQLISSMLAHQPEDRPTALQVLNHPFFWSAEKRLAFLCDCSDHFEREPRGYVEHGYSGDSLDLQRLERKAGEVMGLSVDRADFLAKLDRHFVDTLGKQRKYNTNRLLDLLRALRNKKNHYEDMAEDVKKRVGPLPGGYLNYWCNRFPMLLMACYQVVHQCNIQGSDRFKGYFALGTA</sequence>
<dbReference type="PROSITE" id="PS50011">
    <property type="entry name" value="PROTEIN_KINASE_DOM"/>
    <property type="match status" value="1"/>
</dbReference>
<dbReference type="Gene3D" id="1.20.1440.180">
    <property type="entry name" value="KEN domain"/>
    <property type="match status" value="1"/>
</dbReference>
<dbReference type="InterPro" id="IPR038357">
    <property type="entry name" value="KEN_sf"/>
</dbReference>
<dbReference type="AlphaFoldDB" id="A0AAJ0G8V6"/>
<keyword evidence="3" id="KW-0723">Serine/threonine-protein kinase</keyword>
<comment type="catalytic activity">
    <reaction evidence="13">
        <text>L-seryl-[protein] + ATP = O-phospho-L-seryl-[protein] + ADP + H(+)</text>
        <dbReference type="Rhea" id="RHEA:17989"/>
        <dbReference type="Rhea" id="RHEA-COMP:9863"/>
        <dbReference type="Rhea" id="RHEA-COMP:11604"/>
        <dbReference type="ChEBI" id="CHEBI:15378"/>
        <dbReference type="ChEBI" id="CHEBI:29999"/>
        <dbReference type="ChEBI" id="CHEBI:30616"/>
        <dbReference type="ChEBI" id="CHEBI:83421"/>
        <dbReference type="ChEBI" id="CHEBI:456216"/>
        <dbReference type="EC" id="2.7.11.1"/>
    </reaction>
    <physiologicalReaction direction="left-to-right" evidence="13">
        <dbReference type="Rhea" id="RHEA:17990"/>
    </physiologicalReaction>
</comment>
<keyword evidence="11" id="KW-0472">Membrane</keyword>